<dbReference type="PANTHER" id="PTHR37981">
    <property type="entry name" value="LIPASE 2"/>
    <property type="match status" value="1"/>
</dbReference>
<dbReference type="SUPFAM" id="SSF52266">
    <property type="entry name" value="SGNH hydrolase"/>
    <property type="match status" value="1"/>
</dbReference>
<feature type="chain" id="PRO_5015172256" evidence="3">
    <location>
        <begin position="31"/>
        <end position="301"/>
    </location>
</feature>
<dbReference type="InterPro" id="IPR036514">
    <property type="entry name" value="SGNH_hydro_sf"/>
</dbReference>
<evidence type="ECO:0000256" key="1">
    <source>
        <dbReference type="PIRSR" id="PIRSR637460-1"/>
    </source>
</evidence>
<keyword evidence="6" id="KW-1185">Reference proteome</keyword>
<dbReference type="Gene3D" id="3.40.50.1110">
    <property type="entry name" value="SGNH hydrolase"/>
    <property type="match status" value="1"/>
</dbReference>
<feature type="active site" evidence="1">
    <location>
        <position position="274"/>
    </location>
</feature>
<keyword evidence="2" id="KW-1015">Disulfide bond</keyword>
<keyword evidence="5" id="KW-0378">Hydrolase</keyword>
<organism evidence="5 6">
    <name type="scientific">Murinocardiopsis flavida</name>
    <dbReference type="NCBI Taxonomy" id="645275"/>
    <lineage>
        <taxon>Bacteria</taxon>
        <taxon>Bacillati</taxon>
        <taxon>Actinomycetota</taxon>
        <taxon>Actinomycetes</taxon>
        <taxon>Streptosporangiales</taxon>
        <taxon>Nocardiopsidaceae</taxon>
        <taxon>Murinocardiopsis</taxon>
    </lineage>
</organism>
<dbReference type="AlphaFoldDB" id="A0A2P8D0Y7"/>
<proteinExistence type="predicted"/>
<feature type="disulfide bond" evidence="2">
    <location>
        <begin position="206"/>
        <end position="253"/>
    </location>
</feature>
<dbReference type="GO" id="GO:0004806">
    <property type="term" value="F:triacylglycerol lipase activity"/>
    <property type="evidence" value="ECO:0007669"/>
    <property type="project" value="TreeGrafter"/>
</dbReference>
<dbReference type="RefSeq" id="WP_245929041.1">
    <property type="nucleotide sequence ID" value="NZ_PYGA01000021.1"/>
</dbReference>
<accession>A0A2P8D0Y7</accession>
<comment type="caution">
    <text evidence="5">The sequence shown here is derived from an EMBL/GenBank/DDBJ whole genome shotgun (WGS) entry which is preliminary data.</text>
</comment>
<reference evidence="5 6" key="1">
    <citation type="submission" date="2018-03" db="EMBL/GenBank/DDBJ databases">
        <title>Genomic Encyclopedia of Archaeal and Bacterial Type Strains, Phase II (KMG-II): from individual species to whole genera.</title>
        <authorList>
            <person name="Goeker M."/>
        </authorList>
    </citation>
    <scope>NUCLEOTIDE SEQUENCE [LARGE SCALE GENOMIC DNA]</scope>
    <source>
        <strain evidence="5 6">DSM 45312</strain>
    </source>
</reference>
<evidence type="ECO:0000256" key="3">
    <source>
        <dbReference type="SAM" id="SignalP"/>
    </source>
</evidence>
<protein>
    <submittedName>
        <fullName evidence="5">GDSL-like lipase/acylhydrolase family protein</fullName>
    </submittedName>
</protein>
<evidence type="ECO:0000313" key="6">
    <source>
        <dbReference type="Proteomes" id="UP000240542"/>
    </source>
</evidence>
<name>A0A2P8D0Y7_9ACTN</name>
<dbReference type="GO" id="GO:0019433">
    <property type="term" value="P:triglyceride catabolic process"/>
    <property type="evidence" value="ECO:0007669"/>
    <property type="project" value="TreeGrafter"/>
</dbReference>
<feature type="signal peptide" evidence="3">
    <location>
        <begin position="1"/>
        <end position="30"/>
    </location>
</feature>
<dbReference type="EMBL" id="PYGA01000021">
    <property type="protein sequence ID" value="PSK90878.1"/>
    <property type="molecule type" value="Genomic_DNA"/>
</dbReference>
<evidence type="ECO:0000313" key="5">
    <source>
        <dbReference type="EMBL" id="PSK90878.1"/>
    </source>
</evidence>
<dbReference type="PANTHER" id="PTHR37981:SF1">
    <property type="entry name" value="SGNH HYDROLASE-TYPE ESTERASE DOMAIN-CONTAINING PROTEIN"/>
    <property type="match status" value="1"/>
</dbReference>
<evidence type="ECO:0000256" key="2">
    <source>
        <dbReference type="PIRSR" id="PIRSR637460-2"/>
    </source>
</evidence>
<sequence length="301" mass="30894">MSRTTTARLAAAAALGLTGALTLTAAPAQAEEPTALADRYVALGDSFTAGPLIPGAYGKPALCLRSSNNYPNVVADAIGATEFLDVSCSAAITDHMTQPQALLGPDNPPQFDTLTPDTSLVTVGIGGNDFGFADVLIKCASLSATNPGGDPCKKHYTRTGEDELELRVSETAVKVAEVLGGIKERSPDATVAIVGYLQILPENEGCWPKVPVADDDVPYLDQAQTNLNAAIAKEADNAGVTYVDVFERGHDVCGPRADKWVEGIFPTKPAAPVHPNVDGMAVVGGKVVESLGGGGGGAPLA</sequence>
<dbReference type="InterPro" id="IPR037460">
    <property type="entry name" value="SEST-like"/>
</dbReference>
<dbReference type="Proteomes" id="UP000240542">
    <property type="component" value="Unassembled WGS sequence"/>
</dbReference>
<evidence type="ECO:0000259" key="4">
    <source>
        <dbReference type="Pfam" id="PF13472"/>
    </source>
</evidence>
<feature type="active site" description="Nucleophile" evidence="1">
    <location>
        <position position="46"/>
    </location>
</feature>
<dbReference type="Pfam" id="PF13472">
    <property type="entry name" value="Lipase_GDSL_2"/>
    <property type="match status" value="1"/>
</dbReference>
<dbReference type="InterPro" id="IPR013830">
    <property type="entry name" value="SGNH_hydro"/>
</dbReference>
<feature type="disulfide bond" evidence="2">
    <location>
        <begin position="139"/>
        <end position="152"/>
    </location>
</feature>
<keyword evidence="3" id="KW-0732">Signal</keyword>
<feature type="domain" description="SGNH hydrolase-type esterase" evidence="4">
    <location>
        <begin position="42"/>
        <end position="281"/>
    </location>
</feature>
<dbReference type="CDD" id="cd01823">
    <property type="entry name" value="SEST_like"/>
    <property type="match status" value="1"/>
</dbReference>
<gene>
    <name evidence="5" type="ORF">CLV63_1213</name>
</gene>
<feature type="disulfide bond" evidence="2">
    <location>
        <begin position="63"/>
        <end position="88"/>
    </location>
</feature>